<dbReference type="AlphaFoldDB" id="A0AAP0NAN7"/>
<evidence type="ECO:0000313" key="1">
    <source>
        <dbReference type="EMBL" id="KAK9269198.1"/>
    </source>
</evidence>
<protein>
    <submittedName>
        <fullName evidence="1">Uncharacterized protein</fullName>
    </submittedName>
</protein>
<organism evidence="1 2">
    <name type="scientific">Liquidambar formosana</name>
    <name type="common">Formosan gum</name>
    <dbReference type="NCBI Taxonomy" id="63359"/>
    <lineage>
        <taxon>Eukaryota</taxon>
        <taxon>Viridiplantae</taxon>
        <taxon>Streptophyta</taxon>
        <taxon>Embryophyta</taxon>
        <taxon>Tracheophyta</taxon>
        <taxon>Spermatophyta</taxon>
        <taxon>Magnoliopsida</taxon>
        <taxon>eudicotyledons</taxon>
        <taxon>Gunneridae</taxon>
        <taxon>Pentapetalae</taxon>
        <taxon>Saxifragales</taxon>
        <taxon>Altingiaceae</taxon>
        <taxon>Liquidambar</taxon>
    </lineage>
</organism>
<dbReference type="Proteomes" id="UP001415857">
    <property type="component" value="Unassembled WGS sequence"/>
</dbReference>
<dbReference type="Pfam" id="PF03140">
    <property type="entry name" value="DUF247"/>
    <property type="match status" value="1"/>
</dbReference>
<dbReference type="EMBL" id="JBBPBK010000015">
    <property type="protein sequence ID" value="KAK9269198.1"/>
    <property type="molecule type" value="Genomic_DNA"/>
</dbReference>
<dbReference type="InterPro" id="IPR004158">
    <property type="entry name" value="DUF247_pln"/>
</dbReference>
<evidence type="ECO:0000313" key="2">
    <source>
        <dbReference type="Proteomes" id="UP001415857"/>
    </source>
</evidence>
<reference evidence="1 2" key="1">
    <citation type="journal article" date="2024" name="Plant J.">
        <title>Genome sequences and population genomics reveal climatic adaptation and genomic divergence between two closely related sweetgum species.</title>
        <authorList>
            <person name="Xu W.Q."/>
            <person name="Ren C.Q."/>
            <person name="Zhang X.Y."/>
            <person name="Comes H.P."/>
            <person name="Liu X.H."/>
            <person name="Li Y.G."/>
            <person name="Kettle C.J."/>
            <person name="Jalonen R."/>
            <person name="Gaisberger H."/>
            <person name="Ma Y.Z."/>
            <person name="Qiu Y.X."/>
        </authorList>
    </citation>
    <scope>NUCLEOTIDE SEQUENCE [LARGE SCALE GENOMIC DNA]</scope>
    <source>
        <strain evidence="1">Hangzhou</strain>
    </source>
</reference>
<name>A0AAP0NAN7_LIQFO</name>
<sequence length="111" mass="12838">MTFYLNIKLNKGVVEIPPIKIQRNSESLLQNLIAYEQCDGHCTDQLTSYAVFLDCLINTKEDTAVIIGEGIVVPELRTDDMYFLFNMLYNDTIPNNFHYSYSEVTKRINAY</sequence>
<gene>
    <name evidence="1" type="ORF">L1049_000967</name>
</gene>
<dbReference type="PANTHER" id="PTHR31170">
    <property type="entry name" value="BNAC04G53230D PROTEIN"/>
    <property type="match status" value="1"/>
</dbReference>
<accession>A0AAP0NAN7</accession>
<keyword evidence="2" id="KW-1185">Reference proteome</keyword>
<proteinExistence type="predicted"/>
<dbReference type="PANTHER" id="PTHR31170:SF25">
    <property type="entry name" value="BNAA09G04570D PROTEIN"/>
    <property type="match status" value="1"/>
</dbReference>
<comment type="caution">
    <text evidence="1">The sequence shown here is derived from an EMBL/GenBank/DDBJ whole genome shotgun (WGS) entry which is preliminary data.</text>
</comment>